<sequence length="262" mass="30295">MSDIGQIRKAKKIEKIKKNSTFSINQRAFNPKWKIAKGRFINKLGKIKRAPRKAQTDYEKISKERFLRIKSFSPANKILKRGTKETNFIEKKASRNIPKLSMFSRKNNPRVLSPVAKMMNKLVLHGYNSQDSSSKRSSKRGTPFSKYSNKRIIFNFKPKFSKFNKPDKIKKLSNSRISKIFGDFSPSSSKHNVSVNQRYNDLSTLQTPSEQRSVFRRRISHCGPSNSIFQNFEVYNSINQEESPANILANFQDCIDDSTENI</sequence>
<accession>A0AAD1Y732</accession>
<dbReference type="EMBL" id="CAMPGE010026404">
    <property type="protein sequence ID" value="CAI2384092.1"/>
    <property type="molecule type" value="Genomic_DNA"/>
</dbReference>
<organism evidence="2 3">
    <name type="scientific">Euplotes crassus</name>
    <dbReference type="NCBI Taxonomy" id="5936"/>
    <lineage>
        <taxon>Eukaryota</taxon>
        <taxon>Sar</taxon>
        <taxon>Alveolata</taxon>
        <taxon>Ciliophora</taxon>
        <taxon>Intramacronucleata</taxon>
        <taxon>Spirotrichea</taxon>
        <taxon>Hypotrichia</taxon>
        <taxon>Euplotida</taxon>
        <taxon>Euplotidae</taxon>
        <taxon>Moneuplotes</taxon>
    </lineage>
</organism>
<evidence type="ECO:0000313" key="2">
    <source>
        <dbReference type="EMBL" id="CAI2384092.1"/>
    </source>
</evidence>
<protein>
    <submittedName>
        <fullName evidence="2">Uncharacterized protein</fullName>
    </submittedName>
</protein>
<comment type="caution">
    <text evidence="2">The sequence shown here is derived from an EMBL/GenBank/DDBJ whole genome shotgun (WGS) entry which is preliminary data.</text>
</comment>
<keyword evidence="3" id="KW-1185">Reference proteome</keyword>
<dbReference type="Proteomes" id="UP001295684">
    <property type="component" value="Unassembled WGS sequence"/>
</dbReference>
<feature type="region of interest" description="Disordered" evidence="1">
    <location>
        <begin position="126"/>
        <end position="145"/>
    </location>
</feature>
<evidence type="ECO:0000256" key="1">
    <source>
        <dbReference type="SAM" id="MobiDB-lite"/>
    </source>
</evidence>
<evidence type="ECO:0000313" key="3">
    <source>
        <dbReference type="Proteomes" id="UP001295684"/>
    </source>
</evidence>
<name>A0AAD1Y732_EUPCR</name>
<proteinExistence type="predicted"/>
<dbReference type="AlphaFoldDB" id="A0AAD1Y732"/>
<gene>
    <name evidence="2" type="ORF">ECRASSUSDP1_LOCUS25613</name>
</gene>
<reference evidence="2" key="1">
    <citation type="submission" date="2023-07" db="EMBL/GenBank/DDBJ databases">
        <authorList>
            <consortium name="AG Swart"/>
            <person name="Singh M."/>
            <person name="Singh A."/>
            <person name="Seah K."/>
            <person name="Emmerich C."/>
        </authorList>
    </citation>
    <scope>NUCLEOTIDE SEQUENCE</scope>
    <source>
        <strain evidence="2">DP1</strain>
    </source>
</reference>